<evidence type="ECO:0000313" key="2">
    <source>
        <dbReference type="Proteomes" id="UP000027361"/>
    </source>
</evidence>
<accession>A0A066W189</accession>
<name>A0A066W189_TILAU</name>
<dbReference type="EMBL" id="JMSN01000050">
    <property type="protein sequence ID" value="KDN44560.1"/>
    <property type="molecule type" value="Genomic_DNA"/>
</dbReference>
<proteinExistence type="predicted"/>
<sequence>MLNKVDGISAEWLDPPLLMLSTLHLPSRLVSFFLRAHGNTKSHSDCTEFGSSPLIVHSGSGVMAEGGQAGAIRWSSVGLSLFLLQPVCVRQPTETETGCNANLA</sequence>
<dbReference type="GeneID" id="25261507"/>
<dbReference type="Proteomes" id="UP000027361">
    <property type="component" value="Unassembled WGS sequence"/>
</dbReference>
<dbReference type="InParanoid" id="A0A066W189"/>
<reference evidence="1 2" key="1">
    <citation type="submission" date="2014-05" db="EMBL/GenBank/DDBJ databases">
        <title>Draft genome sequence of a rare smut relative, Tilletiaria anomala UBC 951.</title>
        <authorList>
            <consortium name="DOE Joint Genome Institute"/>
            <person name="Toome M."/>
            <person name="Kuo A."/>
            <person name="Henrissat B."/>
            <person name="Lipzen A."/>
            <person name="Tritt A."/>
            <person name="Yoshinaga Y."/>
            <person name="Zane M."/>
            <person name="Barry K."/>
            <person name="Grigoriev I.V."/>
            <person name="Spatafora J.W."/>
            <person name="Aimea M.C."/>
        </authorList>
    </citation>
    <scope>NUCLEOTIDE SEQUENCE [LARGE SCALE GENOMIC DNA]</scope>
    <source>
        <strain evidence="1 2">UBC 951</strain>
    </source>
</reference>
<dbReference type="AlphaFoldDB" id="A0A066W189"/>
<evidence type="ECO:0000313" key="1">
    <source>
        <dbReference type="EMBL" id="KDN44560.1"/>
    </source>
</evidence>
<protein>
    <submittedName>
        <fullName evidence="1">Uncharacterized protein</fullName>
    </submittedName>
</protein>
<dbReference type="HOGENOM" id="CLU_2251908_0_0_1"/>
<gene>
    <name evidence="1" type="ORF">K437DRAFT_136722</name>
</gene>
<comment type="caution">
    <text evidence="1">The sequence shown here is derived from an EMBL/GenBank/DDBJ whole genome shotgun (WGS) entry which is preliminary data.</text>
</comment>
<dbReference type="RefSeq" id="XP_013242834.1">
    <property type="nucleotide sequence ID" value="XM_013387380.1"/>
</dbReference>
<organism evidence="1 2">
    <name type="scientific">Tilletiaria anomala (strain ATCC 24038 / CBS 436.72 / UBC 951)</name>
    <dbReference type="NCBI Taxonomy" id="1037660"/>
    <lineage>
        <taxon>Eukaryota</taxon>
        <taxon>Fungi</taxon>
        <taxon>Dikarya</taxon>
        <taxon>Basidiomycota</taxon>
        <taxon>Ustilaginomycotina</taxon>
        <taxon>Exobasidiomycetes</taxon>
        <taxon>Georgefischeriales</taxon>
        <taxon>Tilletiariaceae</taxon>
        <taxon>Tilletiaria</taxon>
    </lineage>
</organism>
<keyword evidence="2" id="KW-1185">Reference proteome</keyword>